<evidence type="ECO:0000313" key="1">
    <source>
        <dbReference type="EMBL" id="RZS93623.1"/>
    </source>
</evidence>
<dbReference type="AlphaFoldDB" id="A0A4Q7P1B6"/>
<keyword evidence="2" id="KW-1185">Reference proteome</keyword>
<dbReference type="Proteomes" id="UP000292262">
    <property type="component" value="Unassembled WGS sequence"/>
</dbReference>
<comment type="caution">
    <text evidence="1">The sequence shown here is derived from an EMBL/GenBank/DDBJ whole genome shotgun (WGS) entry which is preliminary data.</text>
</comment>
<sequence length="48" mass="5702">MANFYLKPSEKEETKLEPKKSTVDFILNYSKALKVTEYEELQFETLLN</sequence>
<gene>
    <name evidence="1" type="ORF">EV197_2203</name>
</gene>
<proteinExistence type="predicted"/>
<accession>A0A4Q7P1B6</accession>
<reference evidence="1 2" key="1">
    <citation type="submission" date="2019-02" db="EMBL/GenBank/DDBJ databases">
        <title>Genomic Encyclopedia of Type Strains, Phase IV (KMG-IV): sequencing the most valuable type-strain genomes for metagenomic binning, comparative biology and taxonomic classification.</title>
        <authorList>
            <person name="Goeker M."/>
        </authorList>
    </citation>
    <scope>NUCLEOTIDE SEQUENCE [LARGE SCALE GENOMIC DNA]</scope>
    <source>
        <strain evidence="1 2">DSM 17196</strain>
    </source>
</reference>
<evidence type="ECO:0000313" key="2">
    <source>
        <dbReference type="Proteomes" id="UP000292262"/>
    </source>
</evidence>
<protein>
    <submittedName>
        <fullName evidence="1">Uncharacterized protein</fullName>
    </submittedName>
</protein>
<dbReference type="RefSeq" id="WP_165389044.1">
    <property type="nucleotide sequence ID" value="NZ_SGXE01000002.1"/>
</dbReference>
<name>A0A4Q7P1B6_9FLAO</name>
<organism evidence="1 2">
    <name type="scientific">Aquimarina brevivitae</name>
    <dbReference type="NCBI Taxonomy" id="323412"/>
    <lineage>
        <taxon>Bacteria</taxon>
        <taxon>Pseudomonadati</taxon>
        <taxon>Bacteroidota</taxon>
        <taxon>Flavobacteriia</taxon>
        <taxon>Flavobacteriales</taxon>
        <taxon>Flavobacteriaceae</taxon>
        <taxon>Aquimarina</taxon>
    </lineage>
</organism>
<dbReference type="EMBL" id="SGXE01000002">
    <property type="protein sequence ID" value="RZS93623.1"/>
    <property type="molecule type" value="Genomic_DNA"/>
</dbReference>